<reference evidence="4 5" key="1">
    <citation type="submission" date="2017-03" db="EMBL/GenBank/DDBJ databases">
        <title>Draft Genome sequence of Marispirochaeta sp. strain JC444.</title>
        <authorList>
            <person name="Shivani Y."/>
            <person name="Subhash Y."/>
            <person name="Sasikala C."/>
            <person name="Ramana C."/>
        </authorList>
    </citation>
    <scope>NUCLEOTIDE SEQUENCE [LARGE SCALE GENOMIC DNA]</scope>
    <source>
        <strain evidence="4 5">JC444</strain>
    </source>
</reference>
<dbReference type="RefSeq" id="WP_083052891.1">
    <property type="nucleotide sequence ID" value="NZ_CAXXQO010000002.1"/>
</dbReference>
<feature type="transmembrane region" description="Helical" evidence="3">
    <location>
        <begin position="95"/>
        <end position="115"/>
    </location>
</feature>
<dbReference type="InterPro" id="IPR000462">
    <property type="entry name" value="CDP-OH_P_trans"/>
</dbReference>
<dbReference type="InterPro" id="IPR043130">
    <property type="entry name" value="CDP-OH_PTrfase_TM_dom"/>
</dbReference>
<dbReference type="AlphaFoldDB" id="A0A1Y1RTF9"/>
<evidence type="ECO:0000256" key="2">
    <source>
        <dbReference type="RuleBase" id="RU003750"/>
    </source>
</evidence>
<evidence type="ECO:0000313" key="5">
    <source>
        <dbReference type="Proteomes" id="UP000192343"/>
    </source>
</evidence>
<dbReference type="InterPro" id="IPR048254">
    <property type="entry name" value="CDP_ALCOHOL_P_TRANSF_CS"/>
</dbReference>
<protein>
    <recommendedName>
        <fullName evidence="6">CDP-alcohol phosphatidyltransferase</fullName>
    </recommendedName>
</protein>
<dbReference type="GO" id="GO:0008654">
    <property type="term" value="P:phospholipid biosynthetic process"/>
    <property type="evidence" value="ECO:0007669"/>
    <property type="project" value="InterPro"/>
</dbReference>
<evidence type="ECO:0008006" key="6">
    <source>
        <dbReference type="Google" id="ProtNLM"/>
    </source>
</evidence>
<proteinExistence type="inferred from homology"/>
<comment type="caution">
    <text evidence="4">The sequence shown here is derived from an EMBL/GenBank/DDBJ whole genome shotgun (WGS) entry which is preliminary data.</text>
</comment>
<dbReference type="GO" id="GO:0016020">
    <property type="term" value="C:membrane"/>
    <property type="evidence" value="ECO:0007669"/>
    <property type="project" value="InterPro"/>
</dbReference>
<accession>A0A1Y1RTF9</accession>
<keyword evidence="1 2" id="KW-0808">Transferase</keyword>
<dbReference type="OrthoDB" id="9796672at2"/>
<keyword evidence="3" id="KW-0472">Membrane</keyword>
<sequence length="196" mass="22555">MEKRVLNVPNALSLSRLIFLPVLVVFVQFDRRSAFLVAYIILGSTDFFDGWVARTFNQKTELGKKLDSFVDIFFYLGSAWFMYKLYLVYLVPNMLLLKVFFALFVLSFIVSGFYCGKPIMMHTFLLRLNGVLVYALVILSGYLNTTYFITIILVIYLIGFIEEIAIFVRFGEVDPDTKSIFHLITAEQALNDEKTG</sequence>
<keyword evidence="3" id="KW-0812">Transmembrane</keyword>
<feature type="transmembrane region" description="Helical" evidence="3">
    <location>
        <begin position="148"/>
        <end position="168"/>
    </location>
</feature>
<dbReference type="Gene3D" id="1.20.120.1760">
    <property type="match status" value="1"/>
</dbReference>
<dbReference type="GO" id="GO:0016780">
    <property type="term" value="F:phosphotransferase activity, for other substituted phosphate groups"/>
    <property type="evidence" value="ECO:0007669"/>
    <property type="project" value="InterPro"/>
</dbReference>
<dbReference type="STRING" id="1963862.B4O97_17910"/>
<organism evidence="4 5">
    <name type="scientific">Marispirochaeta aestuarii</name>
    <dbReference type="NCBI Taxonomy" id="1963862"/>
    <lineage>
        <taxon>Bacteria</taxon>
        <taxon>Pseudomonadati</taxon>
        <taxon>Spirochaetota</taxon>
        <taxon>Spirochaetia</taxon>
        <taxon>Spirochaetales</taxon>
        <taxon>Spirochaetaceae</taxon>
        <taxon>Marispirochaeta</taxon>
    </lineage>
</organism>
<evidence type="ECO:0000256" key="3">
    <source>
        <dbReference type="SAM" id="Phobius"/>
    </source>
</evidence>
<feature type="transmembrane region" description="Helical" evidence="3">
    <location>
        <begin position="35"/>
        <end position="56"/>
    </location>
</feature>
<keyword evidence="3" id="KW-1133">Transmembrane helix</keyword>
<evidence type="ECO:0000256" key="1">
    <source>
        <dbReference type="ARBA" id="ARBA00022679"/>
    </source>
</evidence>
<dbReference type="Pfam" id="PF01066">
    <property type="entry name" value="CDP-OH_P_transf"/>
    <property type="match status" value="1"/>
</dbReference>
<dbReference type="EMBL" id="MWQY01000030">
    <property type="protein sequence ID" value="ORC30662.1"/>
    <property type="molecule type" value="Genomic_DNA"/>
</dbReference>
<comment type="similarity">
    <text evidence="2">Belongs to the CDP-alcohol phosphatidyltransferase class-I family.</text>
</comment>
<evidence type="ECO:0000313" key="4">
    <source>
        <dbReference type="EMBL" id="ORC30662.1"/>
    </source>
</evidence>
<feature type="transmembrane region" description="Helical" evidence="3">
    <location>
        <begin position="124"/>
        <end position="142"/>
    </location>
</feature>
<keyword evidence="5" id="KW-1185">Reference proteome</keyword>
<gene>
    <name evidence="4" type="ORF">B4O97_17910</name>
</gene>
<feature type="transmembrane region" description="Helical" evidence="3">
    <location>
        <begin position="12"/>
        <end position="29"/>
    </location>
</feature>
<feature type="transmembrane region" description="Helical" evidence="3">
    <location>
        <begin position="68"/>
        <end position="89"/>
    </location>
</feature>
<dbReference type="Proteomes" id="UP000192343">
    <property type="component" value="Unassembled WGS sequence"/>
</dbReference>
<dbReference type="PROSITE" id="PS00379">
    <property type="entry name" value="CDP_ALCOHOL_P_TRANSF"/>
    <property type="match status" value="1"/>
</dbReference>
<name>A0A1Y1RTF9_9SPIO</name>